<reference evidence="2 5" key="3">
    <citation type="submission" date="2020-05" db="EMBL/GenBank/DDBJ databases">
        <title>Vigna angularis (adzuki bean) Var. LongXiaoDou No. 4 denovo assembly.</title>
        <authorList>
            <person name="Xiang H."/>
        </authorList>
    </citation>
    <scope>NUCLEOTIDE SEQUENCE [LARGE SCALE GENOMIC DNA]</scope>
    <source>
        <tissue evidence="2">Leaf</tissue>
    </source>
</reference>
<dbReference type="EMBL" id="JABFOF010000002">
    <property type="protein sequence ID" value="KAG2403954.1"/>
    <property type="molecule type" value="Genomic_DNA"/>
</dbReference>
<dbReference type="InterPro" id="IPR017451">
    <property type="entry name" value="F-box-assoc_interact_dom"/>
</dbReference>
<evidence type="ECO:0000313" key="4">
    <source>
        <dbReference type="Proteomes" id="UP000053144"/>
    </source>
</evidence>
<sequence length="370" mass="42583">MENHSLPLELTREILLRLPARSVLRFKCVCKSWYSLISTPQFGISHYDLAASPSHRLLIKSKDFHVQSIDIDARLFKQSIALHFLCLPPPPLRPSDDFRYKYGLLGSCRGLVLLYYQGDLILWNPTIGVHKRFPNFECDLADEILHAFVYDTSTTNYCLILIGTDESQSDERRAEILIFSFKTALYVPFKSFYFPFKCMGDKFSAGVLFGGAVHWLVFTQDEDLPVIIAFDMIHNRLSEIPLFDHFTTQRYRLYSFGVMGECLSVCCSVRGRTSAEIWMMKEYKVQSSWTMCVVVPFYKFLNDRFCPICTTKDGEIFGSNIGGRLEKRNHKGELLEFLNFGGGGELFCFNLQSAVYRESLLSPNNEDEQQ</sequence>
<dbReference type="InterPro" id="IPR036047">
    <property type="entry name" value="F-box-like_dom_sf"/>
</dbReference>
<dbReference type="KEGG" id="var:108328724"/>
<reference evidence="3" key="2">
    <citation type="submission" date="2015-02" db="EMBL/GenBank/DDBJ databases">
        <authorList>
            <person name="Chooi Y.-H."/>
        </authorList>
    </citation>
    <scope>NUCLEOTIDE SEQUENCE</scope>
    <source>
        <tissue evidence="3">Seedling</tissue>
    </source>
</reference>
<proteinExistence type="predicted"/>
<organism evidence="3 4">
    <name type="scientific">Phaseolus angularis</name>
    <name type="common">Azuki bean</name>
    <name type="synonym">Vigna angularis</name>
    <dbReference type="NCBI Taxonomy" id="3914"/>
    <lineage>
        <taxon>Eukaryota</taxon>
        <taxon>Viridiplantae</taxon>
        <taxon>Streptophyta</taxon>
        <taxon>Embryophyta</taxon>
        <taxon>Tracheophyta</taxon>
        <taxon>Spermatophyta</taxon>
        <taxon>Magnoliopsida</taxon>
        <taxon>eudicotyledons</taxon>
        <taxon>Gunneridae</taxon>
        <taxon>Pentapetalae</taxon>
        <taxon>rosids</taxon>
        <taxon>fabids</taxon>
        <taxon>Fabales</taxon>
        <taxon>Fabaceae</taxon>
        <taxon>Papilionoideae</taxon>
        <taxon>50 kb inversion clade</taxon>
        <taxon>NPAAA clade</taxon>
        <taxon>indigoferoid/millettioid clade</taxon>
        <taxon>Phaseoleae</taxon>
        <taxon>Vigna</taxon>
    </lineage>
</organism>
<name>A0A0L9U2J7_PHAAN</name>
<dbReference type="Gene3D" id="1.20.1280.50">
    <property type="match status" value="1"/>
</dbReference>
<dbReference type="Gramene" id="KOM36639">
    <property type="protein sequence ID" value="KOM36639"/>
    <property type="gene ID" value="LR48_Vigan03g002000"/>
</dbReference>
<dbReference type="SUPFAM" id="SSF81383">
    <property type="entry name" value="F-box domain"/>
    <property type="match status" value="1"/>
</dbReference>
<accession>A0A0L9U2J7</accession>
<dbReference type="EMBL" id="CM003373">
    <property type="protein sequence ID" value="KOM36639.1"/>
    <property type="molecule type" value="Genomic_DNA"/>
</dbReference>
<evidence type="ECO:0000313" key="5">
    <source>
        <dbReference type="Proteomes" id="UP000743370"/>
    </source>
</evidence>
<dbReference type="SMART" id="SM00256">
    <property type="entry name" value="FBOX"/>
    <property type="match status" value="1"/>
</dbReference>
<dbReference type="Pfam" id="PF00646">
    <property type="entry name" value="F-box"/>
    <property type="match status" value="1"/>
</dbReference>
<dbReference type="InterPro" id="IPR001810">
    <property type="entry name" value="F-box_dom"/>
</dbReference>
<dbReference type="InterPro" id="IPR006527">
    <property type="entry name" value="F-box-assoc_dom_typ1"/>
</dbReference>
<evidence type="ECO:0000313" key="2">
    <source>
        <dbReference type="EMBL" id="KAG2403954.1"/>
    </source>
</evidence>
<dbReference type="STRING" id="3914.A0A0L9U2J7"/>
<evidence type="ECO:0000313" key="3">
    <source>
        <dbReference type="EMBL" id="KOM36639.1"/>
    </source>
</evidence>
<dbReference type="PANTHER" id="PTHR31672">
    <property type="entry name" value="BNACNNG10540D PROTEIN"/>
    <property type="match status" value="1"/>
</dbReference>
<feature type="domain" description="F-box" evidence="1">
    <location>
        <begin position="1"/>
        <end position="50"/>
    </location>
</feature>
<dbReference type="OMA" id="FGISHYD"/>
<dbReference type="NCBIfam" id="TIGR01640">
    <property type="entry name" value="F_box_assoc_1"/>
    <property type="match status" value="1"/>
</dbReference>
<protein>
    <submittedName>
        <fullName evidence="2">F-box/kelch-repeat protein</fullName>
    </submittedName>
</protein>
<dbReference type="PROSITE" id="PS50181">
    <property type="entry name" value="FBOX"/>
    <property type="match status" value="1"/>
</dbReference>
<dbReference type="Proteomes" id="UP000053144">
    <property type="component" value="Chromosome 3"/>
</dbReference>
<dbReference type="AlphaFoldDB" id="A0A0L9U2J7"/>
<gene>
    <name evidence="2" type="ORF">HKW66_Vig0108760</name>
    <name evidence="3" type="ORF">LR48_Vigan03g002000</name>
</gene>
<dbReference type="CDD" id="cd22157">
    <property type="entry name" value="F-box_AtFBW1-like"/>
    <property type="match status" value="1"/>
</dbReference>
<evidence type="ECO:0000259" key="1">
    <source>
        <dbReference type="PROSITE" id="PS50181"/>
    </source>
</evidence>
<dbReference type="Pfam" id="PF07734">
    <property type="entry name" value="FBA_1"/>
    <property type="match status" value="1"/>
</dbReference>
<dbReference type="OrthoDB" id="1435455at2759"/>
<dbReference type="Proteomes" id="UP000743370">
    <property type="component" value="Unassembled WGS sequence"/>
</dbReference>
<reference evidence="4" key="1">
    <citation type="journal article" date="2015" name="Proc. Natl. Acad. Sci. U.S.A.">
        <title>Genome sequencing of adzuki bean (Vigna angularis) provides insight into high starch and low fat accumulation and domestication.</title>
        <authorList>
            <person name="Yang K."/>
            <person name="Tian Z."/>
            <person name="Chen C."/>
            <person name="Luo L."/>
            <person name="Zhao B."/>
            <person name="Wang Z."/>
            <person name="Yu L."/>
            <person name="Li Y."/>
            <person name="Sun Y."/>
            <person name="Li W."/>
            <person name="Chen Y."/>
            <person name="Li Y."/>
            <person name="Zhang Y."/>
            <person name="Ai D."/>
            <person name="Zhao J."/>
            <person name="Shang C."/>
            <person name="Ma Y."/>
            <person name="Wu B."/>
            <person name="Wang M."/>
            <person name="Gao L."/>
            <person name="Sun D."/>
            <person name="Zhang P."/>
            <person name="Guo F."/>
            <person name="Wang W."/>
            <person name="Li Y."/>
            <person name="Wang J."/>
            <person name="Varshney R.K."/>
            <person name="Wang J."/>
            <person name="Ling H.Q."/>
            <person name="Wan P."/>
        </authorList>
    </citation>
    <scope>NUCLEOTIDE SEQUENCE</scope>
    <source>
        <strain evidence="4">cv. Jingnong 6</strain>
    </source>
</reference>
<dbReference type="PANTHER" id="PTHR31672:SF13">
    <property type="entry name" value="F-BOX PROTEIN CPR30-LIKE"/>
    <property type="match status" value="1"/>
</dbReference>
<dbReference type="InterPro" id="IPR050796">
    <property type="entry name" value="SCF_F-box_component"/>
</dbReference>